<proteinExistence type="predicted"/>
<dbReference type="EMBL" id="JAACJJ010000044">
    <property type="protein sequence ID" value="KAF5314503.1"/>
    <property type="molecule type" value="Genomic_DNA"/>
</dbReference>
<dbReference type="AlphaFoldDB" id="A0A8H5EWF2"/>
<evidence type="ECO:0000313" key="1">
    <source>
        <dbReference type="EMBL" id="KAF5314503.1"/>
    </source>
</evidence>
<dbReference type="Proteomes" id="UP000567179">
    <property type="component" value="Unassembled WGS sequence"/>
</dbReference>
<comment type="caution">
    <text evidence="1">The sequence shown here is derived from an EMBL/GenBank/DDBJ whole genome shotgun (WGS) entry which is preliminary data.</text>
</comment>
<keyword evidence="2" id="KW-1185">Reference proteome</keyword>
<name>A0A8H5EWF2_9AGAR</name>
<reference evidence="1 2" key="1">
    <citation type="journal article" date="2020" name="ISME J.">
        <title>Uncovering the hidden diversity of litter-decomposition mechanisms in mushroom-forming fungi.</title>
        <authorList>
            <person name="Floudas D."/>
            <person name="Bentzer J."/>
            <person name="Ahren D."/>
            <person name="Johansson T."/>
            <person name="Persson P."/>
            <person name="Tunlid A."/>
        </authorList>
    </citation>
    <scope>NUCLEOTIDE SEQUENCE [LARGE SCALE GENOMIC DNA]</scope>
    <source>
        <strain evidence="1 2">CBS 101986</strain>
    </source>
</reference>
<gene>
    <name evidence="1" type="ORF">D9619_011953</name>
</gene>
<accession>A0A8H5EWF2</accession>
<organism evidence="1 2">
    <name type="scientific">Psilocybe cf. subviscida</name>
    <dbReference type="NCBI Taxonomy" id="2480587"/>
    <lineage>
        <taxon>Eukaryota</taxon>
        <taxon>Fungi</taxon>
        <taxon>Dikarya</taxon>
        <taxon>Basidiomycota</taxon>
        <taxon>Agaricomycotina</taxon>
        <taxon>Agaricomycetes</taxon>
        <taxon>Agaricomycetidae</taxon>
        <taxon>Agaricales</taxon>
        <taxon>Agaricineae</taxon>
        <taxon>Strophariaceae</taxon>
        <taxon>Psilocybe</taxon>
    </lineage>
</organism>
<sequence>MVDSPSRFAQTQAAATPFPGWLIYRGCHFRPRFCSCDDALRPNRCHADSAAGLEDLAAGDEITSSPSTTKGIKRSVEEAPPDCLTVKGLGLHPSSNTPSPTTPIRYPTHRLYPTLASAHRDWVHHQHPTTNNKHAPKGMAADSFAAHTPPPAATKLRLDPLALPPEMSLAARSSAYTPRIFGLVLSQTLRSVGTIDCPAFVTIVMARLTHNTNPDTNADLRVVFKLFDKDGNMLSPTCATIFGTNCTSTSSFSSPALSCPRVPESTFFCW</sequence>
<protein>
    <submittedName>
        <fullName evidence="1">Uncharacterized protein</fullName>
    </submittedName>
</protein>
<evidence type="ECO:0000313" key="2">
    <source>
        <dbReference type="Proteomes" id="UP000567179"/>
    </source>
</evidence>